<proteinExistence type="predicted"/>
<dbReference type="Gene3D" id="3.40.50.410">
    <property type="entry name" value="von Willebrand factor, type A domain"/>
    <property type="match status" value="1"/>
</dbReference>
<feature type="domain" description="Putative Flp pilus-assembly TadG-like N-terminal" evidence="1">
    <location>
        <begin position="5"/>
        <end position="52"/>
    </location>
</feature>
<dbReference type="Pfam" id="PF13400">
    <property type="entry name" value="Tad"/>
    <property type="match status" value="1"/>
</dbReference>
<protein>
    <recommendedName>
        <fullName evidence="1">Putative Flp pilus-assembly TadG-like N-terminal domain-containing protein</fullName>
    </recommendedName>
</protein>
<sequence length="617" mass="66905">MDKRGSVPMFVCALIPAIAFMGAFTVRAANNWVVQARLQSALDAGALAAARDINRLQHGTAAEKQAALDRIKALVAGIYNDSSGNSTTLSASNVSVSVNGDKVNLSGSVDTTKPATGGSMTIVKTSGATRSNSGLEMALVFDITLSMTATDAGGGKTRIDAARDAARLLLEILYDDLPKNKDGTPNADNKKYLENLFISVVPFATAVNYGKQNEEAFLGATRTGEVYGRSWSGTDTNWGGCVEMRDISLLDAAPTGGARLNRFFAPSSYDATKKYVAGRPTNDTNFACRLEAAYQDAWYLADTKRRTPASYHNVCMGHNDWTAPEAVFSQKQNTLLKRMVNWSSHVSAGIDPWAVAHGPNMMCPTESTHRVLPLTRDRATVEARIANMTLKKLPFSAGTNIAPGLQAGWFTLSQHWRKQDVVGGFPGWKSEEPVTTTDTRPDLPALPLDYHLPNRQKVLILLTDGDNDWFSARDFQTDDSGTSNVNESLQLVRPESVSSRPEGFYGSYGYIRDQLGATTLSAAETAINARTLELCQKIRTRKPKVKATDPEGPEQITVYTIRFGPSEGSTAAVQMMTNCASKNSKGEALYYHAPNETKLREVFTAIGGELSKLRLSQ</sequence>
<accession>A0ABN1FU01</accession>
<evidence type="ECO:0000313" key="3">
    <source>
        <dbReference type="Proteomes" id="UP001501588"/>
    </source>
</evidence>
<dbReference type="SUPFAM" id="SSF53300">
    <property type="entry name" value="vWA-like"/>
    <property type="match status" value="1"/>
</dbReference>
<reference evidence="2 3" key="1">
    <citation type="journal article" date="2019" name="Int. J. Syst. Evol. Microbiol.">
        <title>The Global Catalogue of Microorganisms (GCM) 10K type strain sequencing project: providing services to taxonomists for standard genome sequencing and annotation.</title>
        <authorList>
            <consortium name="The Broad Institute Genomics Platform"/>
            <consortium name="The Broad Institute Genome Sequencing Center for Infectious Disease"/>
            <person name="Wu L."/>
            <person name="Ma J."/>
        </authorList>
    </citation>
    <scope>NUCLEOTIDE SEQUENCE [LARGE SCALE GENOMIC DNA]</scope>
    <source>
        <strain evidence="2 3">JCM 9933</strain>
    </source>
</reference>
<dbReference type="Proteomes" id="UP001501588">
    <property type="component" value="Unassembled WGS sequence"/>
</dbReference>
<evidence type="ECO:0000313" key="2">
    <source>
        <dbReference type="EMBL" id="GAA0597783.1"/>
    </source>
</evidence>
<keyword evidence="3" id="KW-1185">Reference proteome</keyword>
<gene>
    <name evidence="2" type="ORF">GCM10009416_40050</name>
</gene>
<organism evidence="2 3">
    <name type="scientific">Craurococcus roseus</name>
    <dbReference type="NCBI Taxonomy" id="77585"/>
    <lineage>
        <taxon>Bacteria</taxon>
        <taxon>Pseudomonadati</taxon>
        <taxon>Pseudomonadota</taxon>
        <taxon>Alphaproteobacteria</taxon>
        <taxon>Acetobacterales</taxon>
        <taxon>Acetobacteraceae</taxon>
        <taxon>Craurococcus</taxon>
    </lineage>
</organism>
<comment type="caution">
    <text evidence="2">The sequence shown here is derived from an EMBL/GenBank/DDBJ whole genome shotgun (WGS) entry which is preliminary data.</text>
</comment>
<evidence type="ECO:0000259" key="1">
    <source>
        <dbReference type="Pfam" id="PF13400"/>
    </source>
</evidence>
<name>A0ABN1FU01_9PROT</name>
<dbReference type="InterPro" id="IPR036465">
    <property type="entry name" value="vWFA_dom_sf"/>
</dbReference>
<dbReference type="EMBL" id="BAAAFZ010000064">
    <property type="protein sequence ID" value="GAA0597783.1"/>
    <property type="molecule type" value="Genomic_DNA"/>
</dbReference>
<dbReference type="InterPro" id="IPR028087">
    <property type="entry name" value="Tad_N"/>
</dbReference>